<name>A0A0E2D1N6_LEPIR</name>
<sequence length="318" mass="35993">MIVQLYGTRGSIPSPLRTKEYIQKVTQILEIVRDKGPEVLTNIQKFISNLPTYLSHVVGGNTTCVSVTTSSGKRLVFDCGTGLRILGDELMRKEFQNGEGKLSLFFSHTHWDHIQGIPFFKPIYIPGNEFHFYSPFPDLQERLEKQHFPEYFPIPFSGLASTKIFTCLNPGETLDLEGDCRVSFYPLKHPGGSYAYRVEEKGKVFIFATDAEFTGEDFDSISEMKPFFENADLLVLDAQYTLDESFQKFDWGHTSYTMAVNCAVAWNVKTLVLTHHEPVYSDDVLDLILEEARAHSVSLGNSSMKIELAVEGNVYKLT</sequence>
<dbReference type="EMBL" id="AHNR02000065">
    <property type="protein sequence ID" value="EKR53470.1"/>
    <property type="molecule type" value="Genomic_DNA"/>
</dbReference>
<dbReference type="InterPro" id="IPR036866">
    <property type="entry name" value="RibonucZ/Hydroxyglut_hydro"/>
</dbReference>
<protein>
    <submittedName>
        <fullName evidence="2">Beta-lactamase family protein</fullName>
    </submittedName>
</protein>
<organism evidence="2 3">
    <name type="scientific">Leptospira interrogans str. UI 12758</name>
    <dbReference type="NCBI Taxonomy" id="1049938"/>
    <lineage>
        <taxon>Bacteria</taxon>
        <taxon>Pseudomonadati</taxon>
        <taxon>Spirochaetota</taxon>
        <taxon>Spirochaetia</taxon>
        <taxon>Leptospirales</taxon>
        <taxon>Leptospiraceae</taxon>
        <taxon>Leptospira</taxon>
    </lineage>
</organism>
<evidence type="ECO:0000313" key="3">
    <source>
        <dbReference type="Proteomes" id="UP000001340"/>
    </source>
</evidence>
<evidence type="ECO:0000313" key="2">
    <source>
        <dbReference type="EMBL" id="EKR53470.1"/>
    </source>
</evidence>
<gene>
    <name evidence="2" type="ORF">LEP1GSC105_4814</name>
</gene>
<dbReference type="Proteomes" id="UP000001340">
    <property type="component" value="Unassembled WGS sequence"/>
</dbReference>
<feature type="domain" description="Metallo-beta-lactamase" evidence="1">
    <location>
        <begin position="61"/>
        <end position="253"/>
    </location>
</feature>
<dbReference type="SUPFAM" id="SSF56281">
    <property type="entry name" value="Metallo-hydrolase/oxidoreductase"/>
    <property type="match status" value="1"/>
</dbReference>
<dbReference type="PANTHER" id="PTHR42663">
    <property type="entry name" value="HYDROLASE C777.06C-RELATED-RELATED"/>
    <property type="match status" value="1"/>
</dbReference>
<dbReference type="GeneID" id="61142355"/>
<dbReference type="SMART" id="SM00849">
    <property type="entry name" value="Lactamase_B"/>
    <property type="match status" value="1"/>
</dbReference>
<accession>A0A0E2D1N6</accession>
<dbReference type="InterPro" id="IPR001279">
    <property type="entry name" value="Metallo-B-lactamas"/>
</dbReference>
<proteinExistence type="predicted"/>
<evidence type="ECO:0000259" key="1">
    <source>
        <dbReference type="SMART" id="SM00849"/>
    </source>
</evidence>
<dbReference type="Gene3D" id="3.60.15.10">
    <property type="entry name" value="Ribonuclease Z/Hydroxyacylglutathione hydrolase-like"/>
    <property type="match status" value="1"/>
</dbReference>
<dbReference type="Pfam" id="PF12706">
    <property type="entry name" value="Lactamase_B_2"/>
    <property type="match status" value="1"/>
</dbReference>
<dbReference type="RefSeq" id="WP_000636970.1">
    <property type="nucleotide sequence ID" value="NZ_AHNR02000065.1"/>
</dbReference>
<dbReference type="CDD" id="cd07715">
    <property type="entry name" value="TaR3-like_MBL-fold"/>
    <property type="match status" value="1"/>
</dbReference>
<dbReference type="AlphaFoldDB" id="A0A0E2D1N6"/>
<reference evidence="2 3" key="1">
    <citation type="submission" date="2012-10" db="EMBL/GenBank/DDBJ databases">
        <authorList>
            <person name="Harkins D.M."/>
            <person name="Durkin A.S."/>
            <person name="Brinkac L.M."/>
            <person name="Haft D.H."/>
            <person name="Selengut J.D."/>
            <person name="Sanka R."/>
            <person name="DePew J."/>
            <person name="Purushe J."/>
            <person name="Chanthongthip A."/>
            <person name="Lattana O."/>
            <person name="Phetsouvanh R."/>
            <person name="Newton P.N."/>
            <person name="Vinetz J.M."/>
            <person name="Sutton G.G."/>
            <person name="Nierman W.C."/>
            <person name="Fouts D.E."/>
        </authorList>
    </citation>
    <scope>NUCLEOTIDE SEQUENCE [LARGE SCALE GENOMIC DNA]</scope>
    <source>
        <strain evidence="2 3">UI 12758</strain>
    </source>
</reference>
<comment type="caution">
    <text evidence="2">The sequence shown here is derived from an EMBL/GenBank/DDBJ whole genome shotgun (WGS) entry which is preliminary data.</text>
</comment>
<dbReference type="PANTHER" id="PTHR42663:SF4">
    <property type="entry name" value="SLL1036 PROTEIN"/>
    <property type="match status" value="1"/>
</dbReference>